<dbReference type="SUPFAM" id="SSF158997">
    <property type="entry name" value="Trm112p-like"/>
    <property type="match status" value="1"/>
</dbReference>
<evidence type="ECO:0008006" key="3">
    <source>
        <dbReference type="Google" id="ProtNLM"/>
    </source>
</evidence>
<dbReference type="AlphaFoldDB" id="A0A1G6KQJ7"/>
<name>A0A1G6KQJ7_9FIRM</name>
<dbReference type="RefSeq" id="WP_093729988.1">
    <property type="nucleotide sequence ID" value="NZ_FMYW01000005.1"/>
</dbReference>
<dbReference type="Proteomes" id="UP000198943">
    <property type="component" value="Unassembled WGS sequence"/>
</dbReference>
<accession>A0A1G6KQJ7</accession>
<evidence type="ECO:0000313" key="1">
    <source>
        <dbReference type="EMBL" id="SDC33369.1"/>
    </source>
</evidence>
<dbReference type="EMBL" id="FMYW01000005">
    <property type="protein sequence ID" value="SDC33369.1"/>
    <property type="molecule type" value="Genomic_DNA"/>
</dbReference>
<sequence length="157" mass="17406">MKLVSITCPHCGGKLEVTSNSKMVTCDYCNCDFIIDDEIKRIRLDDAEKAGYEFERGRQRAILEAEQASVKAKCTYCGGTVIVDNRNQYSTCPYCNNVFVVKDAIDLYNKPIIRTPEEIRGSASQGLYSEDSGPGCLSMIIKFAILVFAFSTFCGHG</sequence>
<dbReference type="OrthoDB" id="1821808at2"/>
<dbReference type="Gene3D" id="2.20.28.30">
    <property type="entry name" value="RNA polymerase ii, chain L"/>
    <property type="match status" value="1"/>
</dbReference>
<keyword evidence="2" id="KW-1185">Reference proteome</keyword>
<gene>
    <name evidence="1" type="ORF">SAMN04487864_10547</name>
</gene>
<organism evidence="1 2">
    <name type="scientific">Succiniclasticum ruminis</name>
    <dbReference type="NCBI Taxonomy" id="40841"/>
    <lineage>
        <taxon>Bacteria</taxon>
        <taxon>Bacillati</taxon>
        <taxon>Bacillota</taxon>
        <taxon>Negativicutes</taxon>
        <taxon>Acidaminococcales</taxon>
        <taxon>Acidaminococcaceae</taxon>
        <taxon>Succiniclasticum</taxon>
    </lineage>
</organism>
<reference evidence="2" key="1">
    <citation type="submission" date="2016-10" db="EMBL/GenBank/DDBJ databases">
        <authorList>
            <person name="Varghese N."/>
            <person name="Submissions S."/>
        </authorList>
    </citation>
    <scope>NUCLEOTIDE SEQUENCE [LARGE SCALE GENOMIC DNA]</scope>
    <source>
        <strain evidence="2">DSM 11005</strain>
    </source>
</reference>
<evidence type="ECO:0000313" key="2">
    <source>
        <dbReference type="Proteomes" id="UP000198943"/>
    </source>
</evidence>
<protein>
    <recommendedName>
        <fullName evidence="3">Replication restart DNA helicase PriA</fullName>
    </recommendedName>
</protein>
<proteinExistence type="predicted"/>